<dbReference type="InterPro" id="IPR029030">
    <property type="entry name" value="Caspase-like_dom_sf"/>
</dbReference>
<evidence type="ECO:0000256" key="1">
    <source>
        <dbReference type="SAM" id="MobiDB-lite"/>
    </source>
</evidence>
<evidence type="ECO:0000259" key="3">
    <source>
        <dbReference type="Pfam" id="PF24401"/>
    </source>
</evidence>
<dbReference type="InterPro" id="IPR036890">
    <property type="entry name" value="HATPase_C_sf"/>
</dbReference>
<feature type="domain" description="iHD-CE" evidence="3">
    <location>
        <begin position="254"/>
        <end position="616"/>
    </location>
</feature>
<evidence type="ECO:0000259" key="4">
    <source>
        <dbReference type="Pfam" id="PF24410"/>
    </source>
</evidence>
<evidence type="ECO:0008006" key="7">
    <source>
        <dbReference type="Google" id="ProtNLM"/>
    </source>
</evidence>
<name>A0A5P8K0Z4_9ACTN</name>
<sequence>MGENRRALIVAVPQYELSDRFADLTDTIGRDVELMSTALRSSGYSVEVIGATASESAGRSRILSAVSRVCATAPEDATVLVHFTGHGLSVAGADHLVPTDAQLTWGTTPPEVDVDSLIPLDLVKLLKGCRADAVLLTVDACRDGAGGPSSGGRGTTFPAGLERVAVLFGCDSGQTCGTDEELGSHFSRALADALHVDTSPRTFAEVVAHTTRRTAEFARAARQKQTPRPHYPPTGPVPVHEVELCAGRTLQEEWTVAVRDPELWEAVACDDRRREELQAALVRLTGECAKWRAGALAGVPDPWADDDYPVRVLTRGLRPLLAPSQTRGGPLLDGGEFAALAAAPFVREAVYAMGIKDMAAVDPFQLDPATGDAGREPERVDLEHTFAAHSLLRRKGRELAGREREEDAEAVAAWLLHRHVGAKEELLDAYAPQLLAPLAKVIIGASATPARIGELTDELVRVCRQTAVVPSQPFQGERIPVDSRWRLDEVVRPDGTSERWRPRELSWLIGVAGLLGVDLRQLPGVLVDNVGITDGLHPSQAVEAVRQSHWVRGLRGEELDLDLACPHPAVHAGLETLTKWADDAVQNIRQHIVPSGPTDLLAHLPDRVTCRRLRPQYDVLTKGDAYGVPLMRFGLAEDEMRELLMGTRLYGDRALALRELYQNALDACRYRQARLSYGEAARTIPHTWSGEIVFRQGTDEQGRPYVECEDNGVGMGHETLHGTFSRAGRRFEQSREYRREQAAWRRADPNLRIYPNSRFGIGVFSYFMLADEISIWTRATDEYGRAETGGGLRVDIASSGSLFRIRRSEDAQPGGGTRVRLYLQADDVDVAEQLGTHIWRSGFTMRVERNGETTRTWEEKALYYFGDHTRPLPAGPDAWFVEGLGCLLADGVRVNPEGMLHPGVGSARAWLEAEGHRGRPYGRDEAPLDWHGLGGHPFGLVLDLRETHSPDISTNRNDLLAYDRTWVDDRIYEAGEEFRPPEWLTLEWLWAFARHHPIAAARLTERLLAADAHVTSQLGWNRTTVVRLRAVGCLPLDALLVTLTHDQVNSTLAGFYSIDSIVAWRVAVLRSGRIPLRRAGPSLPEPDAVEGYPEPQPWQTQISGRGPNDSIAQVREAALAALPGETLTLGTVLRRLRRYAITGLTLPALSDLDSTHRMALDALDRRLLLGTGYADGLLSPVVFAREETATDTLRRFSAELKLPVGEAMGRARRYAAAGFALHVPEAAAEPPADLIATSRETFVLSWHPDLAPAQERSPTARPSRREYEEVLQRYQWLGLPPDDSSATDEPAFSKEHPDFVVTSEERIEFQRVFGLSWLKNDVDLTLCHLAQASGVLSLPVAAVVERYTELFARRNLRVPDIGDLADRTFTRLESDLVGGVLVSWESALETSTVTYPVPLAYTAAAVCRVQEGEAEVNEALEELVVLGLVESESPHLVHRWRCLSDGDWRFLPLTGSRVGVVPYQIGQAISTAVRDGIGHVYLFLIASHAHTSVGEARTRLMSLGPLFGIDTTSLEGELDPAVAAARPTDADINACCELVNPRPDALWLSPTAKRLVTHARASEGTLGESIARLNQYAPLGALWTEPRDSGHGDAWRDHRPTAHDEAFLAQDLLGEAPVGPLEVLRVAARFGWRVDQAWDRIALYRPFGVELVVDRPEFDTVPTWRDLILLTEYCTGSAPALTGLVTPDRIALLARELERPTRWVHERLGLYAAFFGLELPQEYPAEPAPTPEPEYYRSDAEQAE</sequence>
<dbReference type="Gene3D" id="3.40.50.1460">
    <property type="match status" value="1"/>
</dbReference>
<organism evidence="5 6">
    <name type="scientific">Streptomyces phaeolivaceus</name>
    <dbReference type="NCBI Taxonomy" id="2653200"/>
    <lineage>
        <taxon>Bacteria</taxon>
        <taxon>Bacillati</taxon>
        <taxon>Actinomycetota</taxon>
        <taxon>Actinomycetes</taxon>
        <taxon>Kitasatosporales</taxon>
        <taxon>Streptomycetaceae</taxon>
        <taxon>Streptomyces</taxon>
    </lineage>
</organism>
<keyword evidence="6" id="KW-1185">Reference proteome</keyword>
<evidence type="ECO:0000259" key="2">
    <source>
        <dbReference type="Pfam" id="PF00656"/>
    </source>
</evidence>
<accession>A0A5P8K0Z4</accession>
<proteinExistence type="predicted"/>
<dbReference type="KEGG" id="sphv:F9278_09080"/>
<protein>
    <recommendedName>
        <fullName evidence="7">Caspase family protein</fullName>
    </recommendedName>
</protein>
<dbReference type="PRINTS" id="PR00775">
    <property type="entry name" value="HEATSHOCK90"/>
</dbReference>
<dbReference type="SUPFAM" id="SSF55874">
    <property type="entry name" value="ATPase domain of HSP90 chaperone/DNA topoisomerase II/histidine kinase"/>
    <property type="match status" value="1"/>
</dbReference>
<evidence type="ECO:0000313" key="5">
    <source>
        <dbReference type="EMBL" id="QFQ96329.1"/>
    </source>
</evidence>
<dbReference type="Pfam" id="PF24401">
    <property type="entry name" value="iHD-CE"/>
    <property type="match status" value="1"/>
</dbReference>
<dbReference type="SUPFAM" id="SSF52129">
    <property type="entry name" value="Caspase-like"/>
    <property type="match status" value="1"/>
</dbReference>
<evidence type="ECO:0000313" key="6">
    <source>
        <dbReference type="Proteomes" id="UP000327294"/>
    </source>
</evidence>
<feature type="domain" description="Peptidase C14 caspase" evidence="2">
    <location>
        <begin position="5"/>
        <end position="228"/>
    </location>
</feature>
<dbReference type="EMBL" id="CP045096">
    <property type="protein sequence ID" value="QFQ96329.1"/>
    <property type="molecule type" value="Genomic_DNA"/>
</dbReference>
<gene>
    <name evidence="5" type="ORF">F9278_09080</name>
</gene>
<dbReference type="InterPro" id="IPR056507">
    <property type="entry name" value="wHTH-HSP90_Na-assoc"/>
</dbReference>
<dbReference type="Proteomes" id="UP000327294">
    <property type="component" value="Chromosome"/>
</dbReference>
<dbReference type="Gene3D" id="3.30.565.10">
    <property type="entry name" value="Histidine kinase-like ATPase, C-terminal domain"/>
    <property type="match status" value="1"/>
</dbReference>
<dbReference type="InterPro" id="IPR011600">
    <property type="entry name" value="Pept_C14_caspase"/>
</dbReference>
<feature type="region of interest" description="Disordered" evidence="1">
    <location>
        <begin position="1723"/>
        <end position="1744"/>
    </location>
</feature>
<dbReference type="Pfam" id="PF00656">
    <property type="entry name" value="Peptidase_C14"/>
    <property type="match status" value="1"/>
</dbReference>
<dbReference type="Pfam" id="PF24410">
    <property type="entry name" value="wHTH-HSP90_Na-assoc"/>
    <property type="match status" value="1"/>
</dbReference>
<reference evidence="5 6" key="1">
    <citation type="submission" date="2019-10" db="EMBL/GenBank/DDBJ databases">
        <title>Streptomyces sp. strain GY16 isolated from leaves of Broussonetia papyrifera.</title>
        <authorList>
            <person name="Mo P."/>
        </authorList>
    </citation>
    <scope>NUCLEOTIDE SEQUENCE [LARGE SCALE GENOMIC DNA]</scope>
    <source>
        <strain evidence="5 6">GY16</strain>
    </source>
</reference>
<dbReference type="InterPro" id="IPR020575">
    <property type="entry name" value="Hsp90_N"/>
</dbReference>
<dbReference type="RefSeq" id="WP_152167835.1">
    <property type="nucleotide sequence ID" value="NZ_CP045096.1"/>
</dbReference>
<dbReference type="GO" id="GO:0006508">
    <property type="term" value="P:proteolysis"/>
    <property type="evidence" value="ECO:0007669"/>
    <property type="project" value="InterPro"/>
</dbReference>
<dbReference type="GO" id="GO:0004197">
    <property type="term" value="F:cysteine-type endopeptidase activity"/>
    <property type="evidence" value="ECO:0007669"/>
    <property type="project" value="InterPro"/>
</dbReference>
<feature type="compositionally biased region" description="Basic and acidic residues" evidence="1">
    <location>
        <begin position="1734"/>
        <end position="1744"/>
    </location>
</feature>
<feature type="domain" description="wHTH-Hsp90 Na associated" evidence="4">
    <location>
        <begin position="1661"/>
        <end position="1711"/>
    </location>
</feature>
<dbReference type="InterPro" id="IPR056506">
    <property type="entry name" value="iHD-CE"/>
</dbReference>